<dbReference type="InterPro" id="IPR032675">
    <property type="entry name" value="LRR_dom_sf"/>
</dbReference>
<dbReference type="EMBL" id="BQNB010013643">
    <property type="protein sequence ID" value="GJT18535.1"/>
    <property type="molecule type" value="Genomic_DNA"/>
</dbReference>
<dbReference type="InterPro" id="IPR058546">
    <property type="entry name" value="RPS4B/Roq1-like_LRR"/>
</dbReference>
<feature type="non-terminal residue" evidence="3">
    <location>
        <position position="1114"/>
    </location>
</feature>
<dbReference type="InterPro" id="IPR050715">
    <property type="entry name" value="LRR-SigEffector_domain"/>
</dbReference>
<evidence type="ECO:0000313" key="3">
    <source>
        <dbReference type="EMBL" id="GJT18535.1"/>
    </source>
</evidence>
<keyword evidence="1" id="KW-0611">Plant defense</keyword>
<dbReference type="PANTHER" id="PTHR45752:SF195">
    <property type="entry name" value="LEUCINE-RICH REPEAT (LRR) FAMILY PROTEIN-RELATED"/>
    <property type="match status" value="1"/>
</dbReference>
<evidence type="ECO:0000259" key="2">
    <source>
        <dbReference type="Pfam" id="PF23286"/>
    </source>
</evidence>
<keyword evidence="4" id="KW-1185">Reference proteome</keyword>
<accession>A0ABQ5BUJ3</accession>
<dbReference type="PANTHER" id="PTHR45752">
    <property type="entry name" value="LEUCINE-RICH REPEAT-CONTAINING"/>
    <property type="match status" value="1"/>
</dbReference>
<organism evidence="3 4">
    <name type="scientific">Tanacetum coccineum</name>
    <dbReference type="NCBI Taxonomy" id="301880"/>
    <lineage>
        <taxon>Eukaryota</taxon>
        <taxon>Viridiplantae</taxon>
        <taxon>Streptophyta</taxon>
        <taxon>Embryophyta</taxon>
        <taxon>Tracheophyta</taxon>
        <taxon>Spermatophyta</taxon>
        <taxon>Magnoliopsida</taxon>
        <taxon>eudicotyledons</taxon>
        <taxon>Gunneridae</taxon>
        <taxon>Pentapetalae</taxon>
        <taxon>asterids</taxon>
        <taxon>campanulids</taxon>
        <taxon>Asterales</taxon>
        <taxon>Asteraceae</taxon>
        <taxon>Asteroideae</taxon>
        <taxon>Anthemideae</taxon>
        <taxon>Anthemidinae</taxon>
        <taxon>Tanacetum</taxon>
    </lineage>
</organism>
<evidence type="ECO:0000313" key="4">
    <source>
        <dbReference type="Proteomes" id="UP001151760"/>
    </source>
</evidence>
<dbReference type="Gene3D" id="3.80.10.10">
    <property type="entry name" value="Ribonuclease Inhibitor"/>
    <property type="match status" value="2"/>
</dbReference>
<sequence>MTSTPKLVKLNLQGCTNLKELHESVLLQKSLQYVYLTGCTHLQSLGRSNMEMESLVTLLLSGCSHLESIPEFGQNMKRLEHLYVDGTNIKKLPESLGKLCNLRKLDASETYIKEIPSSIHNLKRLRRLRLHRCPLSSQRGGFLFTNVDILSVNSHQTTRTKNVLNSYCNLSVVPDFIGLLHRLISLDLSGNDFAHLQASISLLSNLKMLYLNNCKRLQSLPKLSIVNEDTLSGLPIRFSYIISREEVDVSKFHATSNNTNPTISCLNCPNLSKSGRGSYLAENLLHSYLQLRTKYWMTPVAVFEIVGAGSEISPGFVLPGTDDLILKTPWIGVAICAVIAVDNIDAFMEDKCVITAHIHVGEKHWRILAPINFFVAGLESQLVIYWTVADDLDRILDSRRQFNFRISFSVEPGDGNLQVTKYGVRIICDKDLLQLKVYEESTSEAVDFLFQDTFVGVDDMGLLSSRSLIHNDPTISTIEFFGYYGTPGSLGGIQKTIQCLLEMNQKVINEYKEAWEHGQLLPLAYDFYQINHAFSKLYNDFVMLLTDVSGSWLSVKLALEQIVVKSRAEDYTYNEMRQQLDELEAAKGVRFSNKFVISFAYICKQTVAYLRNINKENEINEMVKLRLVLARVSGVTIAGIFSMVASFTGDLELLEEMNYITSYSKLLQLIQKFSTKSNKWLKKGGQHMKASYKRELKIWEFRANAIHLHELKTKCVGITYATRRKEEIMTTIDKLKKNMNYHSGAIEDMRRHAHTYSNLIRKVGTTLGHFSGYGNLPVPRFGVCFNSDQHILQLKLYEDPMNEVVSNLFRATLFLPTDLQWLLYHKGPIFIEEPFLFGGEAVDVLSHIRGIFIDILEINLDFFKLLRIPGQSWLFSLVNDYYEISLGTSKLYDDFVRLLENICGSWLSVKLALQQVIGETEAHKYTFEENTLQHLNDPDTAESLRSTYSFAAWFASMCKQIVAFLKRFNEELKTRVTIGIDEQLAQFKKVLNITVVKVLSAMAAYMGNSEFRQEMRDLTSKSMWLQFNPGFPLSATYCLPRERVAMMKRSIDRELRIRDFYGNILVEELKNETPLSIVTNLERKINEYSKIIEDMSSRAQEYRHGIMQARSLYL</sequence>
<feature type="domain" description="Disease resistance protein RPS4B/Roq1-like leucine-rich repeats" evidence="2">
    <location>
        <begin position="54"/>
        <end position="224"/>
    </location>
</feature>
<name>A0ABQ5BUJ3_9ASTR</name>
<reference evidence="3" key="2">
    <citation type="submission" date="2022-01" db="EMBL/GenBank/DDBJ databases">
        <authorList>
            <person name="Yamashiro T."/>
            <person name="Shiraishi A."/>
            <person name="Satake H."/>
            <person name="Nakayama K."/>
        </authorList>
    </citation>
    <scope>NUCLEOTIDE SEQUENCE</scope>
</reference>
<gene>
    <name evidence="3" type="ORF">Tco_0877241</name>
</gene>
<evidence type="ECO:0000256" key="1">
    <source>
        <dbReference type="ARBA" id="ARBA00022821"/>
    </source>
</evidence>
<dbReference type="Pfam" id="PF23286">
    <property type="entry name" value="LRR_13"/>
    <property type="match status" value="1"/>
</dbReference>
<dbReference type="SUPFAM" id="SSF52058">
    <property type="entry name" value="L domain-like"/>
    <property type="match status" value="1"/>
</dbReference>
<comment type="caution">
    <text evidence="3">The sequence shown here is derived from an EMBL/GenBank/DDBJ whole genome shotgun (WGS) entry which is preliminary data.</text>
</comment>
<reference evidence="3" key="1">
    <citation type="journal article" date="2022" name="Int. J. Mol. Sci.">
        <title>Draft Genome of Tanacetum Coccineum: Genomic Comparison of Closely Related Tanacetum-Family Plants.</title>
        <authorList>
            <person name="Yamashiro T."/>
            <person name="Shiraishi A."/>
            <person name="Nakayama K."/>
            <person name="Satake H."/>
        </authorList>
    </citation>
    <scope>NUCLEOTIDE SEQUENCE</scope>
</reference>
<dbReference type="Proteomes" id="UP001151760">
    <property type="component" value="Unassembled WGS sequence"/>
</dbReference>
<protein>
    <submittedName>
        <fullName evidence="3">NB-ARC domains-containing protein</fullName>
    </submittedName>
</protein>
<proteinExistence type="predicted"/>